<accession>A0AAV5RSM9</accession>
<proteinExistence type="predicted"/>
<dbReference type="AlphaFoldDB" id="A0AAV5RSM9"/>
<dbReference type="EMBL" id="BTGD01000001">
    <property type="protein sequence ID" value="GMM54186.1"/>
    <property type="molecule type" value="Genomic_DNA"/>
</dbReference>
<evidence type="ECO:0000256" key="1">
    <source>
        <dbReference type="SAM" id="MobiDB-lite"/>
    </source>
</evidence>
<comment type="caution">
    <text evidence="2">The sequence shown here is derived from an EMBL/GenBank/DDBJ whole genome shotgun (WGS) entry which is preliminary data.</text>
</comment>
<organism evidence="2 3">
    <name type="scientific">Maudiozyma humilis</name>
    <name type="common">Sour dough yeast</name>
    <name type="synonym">Kazachstania humilis</name>
    <dbReference type="NCBI Taxonomy" id="51915"/>
    <lineage>
        <taxon>Eukaryota</taxon>
        <taxon>Fungi</taxon>
        <taxon>Dikarya</taxon>
        <taxon>Ascomycota</taxon>
        <taxon>Saccharomycotina</taxon>
        <taxon>Saccharomycetes</taxon>
        <taxon>Saccharomycetales</taxon>
        <taxon>Saccharomycetaceae</taxon>
        <taxon>Maudiozyma</taxon>
    </lineage>
</organism>
<keyword evidence="3" id="KW-1185">Reference proteome</keyword>
<protein>
    <submittedName>
        <fullName evidence="2">Uncharacterized protein</fullName>
    </submittedName>
</protein>
<feature type="compositionally biased region" description="Low complexity" evidence="1">
    <location>
        <begin position="1"/>
        <end position="23"/>
    </location>
</feature>
<reference evidence="2 3" key="1">
    <citation type="journal article" date="2023" name="Elife">
        <title>Identification of key yeast species and microbe-microbe interactions impacting larval growth of Drosophila in the wild.</title>
        <authorList>
            <person name="Mure A."/>
            <person name="Sugiura Y."/>
            <person name="Maeda R."/>
            <person name="Honda K."/>
            <person name="Sakurai N."/>
            <person name="Takahashi Y."/>
            <person name="Watada M."/>
            <person name="Katoh T."/>
            <person name="Gotoh A."/>
            <person name="Gotoh Y."/>
            <person name="Taniguchi I."/>
            <person name="Nakamura K."/>
            <person name="Hayashi T."/>
            <person name="Katayama T."/>
            <person name="Uemura T."/>
            <person name="Hattori Y."/>
        </authorList>
    </citation>
    <scope>NUCLEOTIDE SEQUENCE [LARGE SCALE GENOMIC DNA]</scope>
    <source>
        <strain evidence="2 3">KH-74</strain>
    </source>
</reference>
<feature type="region of interest" description="Disordered" evidence="1">
    <location>
        <begin position="1"/>
        <end position="155"/>
    </location>
</feature>
<feature type="compositionally biased region" description="Basic and acidic residues" evidence="1">
    <location>
        <begin position="200"/>
        <end position="227"/>
    </location>
</feature>
<dbReference type="Proteomes" id="UP001377567">
    <property type="component" value="Unassembled WGS sequence"/>
</dbReference>
<sequence>MTTVSSSTDTEFDDVSSFSSVDSYKPEPFTGTEDGVHPQQQESNGLIRNDTVLDGEHSVNNSASRDINRSSSSTRSTASTHGPDNSDVHSRVSNTTLKKLDSNAVERMISHNAVQNNSESVEALKKEGLGRKGSYLPDINTPLTHTSTHAAFPEEYQIETTTGLVKLKTIETMKNTADAAEEPKDKNAKDNSDATSEDEGPSREERIRSAIERNKKDIEKYQKHKDATGLMGMIHRIFD</sequence>
<evidence type="ECO:0000313" key="3">
    <source>
        <dbReference type="Proteomes" id="UP001377567"/>
    </source>
</evidence>
<feature type="region of interest" description="Disordered" evidence="1">
    <location>
        <begin position="175"/>
        <end position="231"/>
    </location>
</feature>
<evidence type="ECO:0000313" key="2">
    <source>
        <dbReference type="EMBL" id="GMM54186.1"/>
    </source>
</evidence>
<feature type="compositionally biased region" description="Basic and acidic residues" evidence="1">
    <location>
        <begin position="181"/>
        <end position="192"/>
    </location>
</feature>
<feature type="compositionally biased region" description="Low complexity" evidence="1">
    <location>
        <begin position="60"/>
        <end position="80"/>
    </location>
</feature>
<gene>
    <name evidence="2" type="ORF">DAKH74_008020</name>
</gene>
<name>A0AAV5RSM9_MAUHU</name>